<evidence type="ECO:0000313" key="1">
    <source>
        <dbReference type="EMBL" id="VDP12723.1"/>
    </source>
</evidence>
<proteinExistence type="predicted"/>
<gene>
    <name evidence="1" type="ORF">SMRZ_LOCUS14304</name>
</gene>
<sequence length="44" mass="4982">MAAELGKALLDRNRKLELALEKSKSIEQEKDAEIEVSFNLIYSS</sequence>
<organism evidence="1 2">
    <name type="scientific">Schistosoma margrebowiei</name>
    <dbReference type="NCBI Taxonomy" id="48269"/>
    <lineage>
        <taxon>Eukaryota</taxon>
        <taxon>Metazoa</taxon>
        <taxon>Spiralia</taxon>
        <taxon>Lophotrochozoa</taxon>
        <taxon>Platyhelminthes</taxon>
        <taxon>Trematoda</taxon>
        <taxon>Digenea</taxon>
        <taxon>Strigeidida</taxon>
        <taxon>Schistosomatoidea</taxon>
        <taxon>Schistosomatidae</taxon>
        <taxon>Schistosoma</taxon>
    </lineage>
</organism>
<keyword evidence="2" id="KW-1185">Reference proteome</keyword>
<reference evidence="1 2" key="1">
    <citation type="submission" date="2018-11" db="EMBL/GenBank/DDBJ databases">
        <authorList>
            <consortium name="Pathogen Informatics"/>
        </authorList>
    </citation>
    <scope>NUCLEOTIDE SEQUENCE [LARGE SCALE GENOMIC DNA]</scope>
    <source>
        <strain evidence="1 2">Zambia</strain>
    </source>
</reference>
<dbReference type="Proteomes" id="UP000277204">
    <property type="component" value="Unassembled WGS sequence"/>
</dbReference>
<evidence type="ECO:0000313" key="2">
    <source>
        <dbReference type="Proteomes" id="UP000277204"/>
    </source>
</evidence>
<name>A0A3P8EU73_9TREM</name>
<accession>A0A3P8EU73</accession>
<dbReference type="AlphaFoldDB" id="A0A3P8EU73"/>
<protein>
    <submittedName>
        <fullName evidence="1">Uncharacterized protein</fullName>
    </submittedName>
</protein>
<dbReference type="EMBL" id="UZAI01014374">
    <property type="protein sequence ID" value="VDP12723.1"/>
    <property type="molecule type" value="Genomic_DNA"/>
</dbReference>